<evidence type="ECO:0000256" key="1">
    <source>
        <dbReference type="ARBA" id="ARBA00001231"/>
    </source>
</evidence>
<dbReference type="PRINTS" id="PR00133">
    <property type="entry name" value="GLHYDRLASE3"/>
</dbReference>
<evidence type="ECO:0000313" key="8">
    <source>
        <dbReference type="Proteomes" id="UP000017396"/>
    </source>
</evidence>
<dbReference type="InterPro" id="IPR017853">
    <property type="entry name" value="GH"/>
</dbReference>
<dbReference type="SUPFAM" id="SSF51445">
    <property type="entry name" value="(Trans)glycosidases"/>
    <property type="match status" value="1"/>
</dbReference>
<dbReference type="GO" id="GO:0005975">
    <property type="term" value="P:carbohydrate metabolic process"/>
    <property type="evidence" value="ECO:0007669"/>
    <property type="project" value="InterPro"/>
</dbReference>
<organism evidence="7 8">
    <name type="scientific">Gloeobacter kilaueensis (strain ATCC BAA-2537 / CCAP 1431/1 / ULC 316 / JS1)</name>
    <dbReference type="NCBI Taxonomy" id="1183438"/>
    <lineage>
        <taxon>Bacteria</taxon>
        <taxon>Bacillati</taxon>
        <taxon>Cyanobacteriota</taxon>
        <taxon>Cyanophyceae</taxon>
        <taxon>Gloeobacterales</taxon>
        <taxon>Gloeobacteraceae</taxon>
        <taxon>Gloeobacter</taxon>
    </lineage>
</organism>
<keyword evidence="8" id="KW-1185">Reference proteome</keyword>
<dbReference type="PANTHER" id="PTHR30480:SF13">
    <property type="entry name" value="BETA-HEXOSAMINIDASE"/>
    <property type="match status" value="1"/>
</dbReference>
<feature type="domain" description="Glycoside hydrolase family 3 N-terminal" evidence="6">
    <location>
        <begin position="13"/>
        <end position="331"/>
    </location>
</feature>
<dbReference type="InterPro" id="IPR001764">
    <property type="entry name" value="Glyco_hydro_3_N"/>
</dbReference>
<dbReference type="InterPro" id="IPR050226">
    <property type="entry name" value="NagZ_Beta-hexosaminidase"/>
</dbReference>
<evidence type="ECO:0000256" key="2">
    <source>
        <dbReference type="ARBA" id="ARBA00005336"/>
    </source>
</evidence>
<gene>
    <name evidence="7" type="primary">nagZ</name>
    <name evidence="7" type="ORF">GKIL_1553</name>
</gene>
<dbReference type="KEGG" id="glj:GKIL_1553"/>
<dbReference type="GO" id="GO:0004563">
    <property type="term" value="F:beta-N-acetylhexosaminidase activity"/>
    <property type="evidence" value="ECO:0007669"/>
    <property type="project" value="UniProtKB-EC"/>
</dbReference>
<accession>U5QJN1</accession>
<dbReference type="eggNOG" id="COG1472">
    <property type="taxonomic scope" value="Bacteria"/>
</dbReference>
<evidence type="ECO:0000256" key="3">
    <source>
        <dbReference type="ARBA" id="ARBA00012663"/>
    </source>
</evidence>
<evidence type="ECO:0000259" key="6">
    <source>
        <dbReference type="Pfam" id="PF00933"/>
    </source>
</evidence>
<keyword evidence="4 7" id="KW-0378">Hydrolase</keyword>
<evidence type="ECO:0000256" key="4">
    <source>
        <dbReference type="ARBA" id="ARBA00022801"/>
    </source>
</evidence>
<dbReference type="EMBL" id="CP003587">
    <property type="protein sequence ID" value="AGY57799.1"/>
    <property type="molecule type" value="Genomic_DNA"/>
</dbReference>
<dbReference type="Pfam" id="PF00933">
    <property type="entry name" value="Glyco_hydro_3"/>
    <property type="match status" value="1"/>
</dbReference>
<dbReference type="PROSITE" id="PS00775">
    <property type="entry name" value="GLYCOSYL_HYDROL_F3"/>
    <property type="match status" value="1"/>
</dbReference>
<dbReference type="PATRIC" id="fig|1183438.3.peg.1528"/>
<dbReference type="OrthoDB" id="9805821at2"/>
<sequence length="508" mass="54069">MARLPSAGQLNLKQAVGQLLVVRTSGLLLDRQRLYPHWELTSAALEEAIGHYGVGGVLLFGGSLGDTSIKIEAMQRQAAVPLLVAADLEAGCGQHIGGATRLPTARAIGEANDLDLARRCGEITAREARAVGINWVLAPCLDLQSNPRNPVIALRAFAEKPEQVARLGTAFAAGLRSGGVLSAAKHFPGHGDVEVDSHLVLPVVDRERAQLEREDWLPFKAVLAAGIDSLITAHLRVLSLDPDRPATFSRRILSEIVRGEWGYEGLIVTDALTMGAVAGWPEPAVCALEAGADVILMPESVPVAVDQICAALRQGRLSEERLYASVARVLAAKAGLGAATAALVDLEGLDGPALERQIARRAIAVDRDRMGLLPLDRTCPVLQILVVDRALDGSVLPDSVLLDVELGFESYWLEADCPPAFLQFLVERAAVSGRILVQVLTPLRAYRGSAGVHGAAETFLRTVAGERTILASFGNPYLGRDFEALSTVVNAFNNSPASHAALLERLES</sequence>
<dbReference type="Proteomes" id="UP000017396">
    <property type="component" value="Chromosome"/>
</dbReference>
<dbReference type="AlphaFoldDB" id="U5QJN1"/>
<comment type="similarity">
    <text evidence="2">Belongs to the glycosyl hydrolase 3 family.</text>
</comment>
<dbReference type="InterPro" id="IPR036962">
    <property type="entry name" value="Glyco_hydro_3_N_sf"/>
</dbReference>
<dbReference type="Gene3D" id="3.20.20.300">
    <property type="entry name" value="Glycoside hydrolase, family 3, N-terminal domain"/>
    <property type="match status" value="1"/>
</dbReference>
<dbReference type="InterPro" id="IPR019800">
    <property type="entry name" value="Glyco_hydro_3_AS"/>
</dbReference>
<reference evidence="7 8" key="1">
    <citation type="journal article" date="2013" name="PLoS ONE">
        <title>Cultivation and Complete Genome Sequencing of Gloeobacter kilaueensis sp. nov., from a Lava Cave in Kilauea Caldera, Hawai'i.</title>
        <authorList>
            <person name="Saw J.H."/>
            <person name="Schatz M."/>
            <person name="Brown M.V."/>
            <person name="Kunkel D.D."/>
            <person name="Foster J.S."/>
            <person name="Shick H."/>
            <person name="Christensen S."/>
            <person name="Hou S."/>
            <person name="Wan X."/>
            <person name="Donachie S.P."/>
        </authorList>
    </citation>
    <scope>NUCLEOTIDE SEQUENCE [LARGE SCALE GENOMIC DNA]</scope>
    <source>
        <strain evidence="8">JS</strain>
    </source>
</reference>
<dbReference type="GO" id="GO:0009254">
    <property type="term" value="P:peptidoglycan turnover"/>
    <property type="evidence" value="ECO:0007669"/>
    <property type="project" value="TreeGrafter"/>
</dbReference>
<proteinExistence type="inferred from homology"/>
<protein>
    <recommendedName>
        <fullName evidence="3">beta-N-acetylhexosaminidase</fullName>
        <ecNumber evidence="3">3.2.1.52</ecNumber>
    </recommendedName>
</protein>
<name>U5QJN1_GLOK1</name>
<dbReference type="STRING" id="1183438.GKIL_1553"/>
<dbReference type="RefSeq" id="WP_023172909.1">
    <property type="nucleotide sequence ID" value="NC_022600.1"/>
</dbReference>
<dbReference type="EC" id="3.2.1.52" evidence="3"/>
<keyword evidence="5 7" id="KW-0326">Glycosidase</keyword>
<dbReference type="HOGENOM" id="CLU_008392_5_4_3"/>
<comment type="catalytic activity">
    <reaction evidence="1">
        <text>Hydrolysis of terminal non-reducing N-acetyl-D-hexosamine residues in N-acetyl-beta-D-hexosaminides.</text>
        <dbReference type="EC" id="3.2.1.52"/>
    </reaction>
</comment>
<evidence type="ECO:0000256" key="5">
    <source>
        <dbReference type="ARBA" id="ARBA00023295"/>
    </source>
</evidence>
<evidence type="ECO:0000313" key="7">
    <source>
        <dbReference type="EMBL" id="AGY57799.1"/>
    </source>
</evidence>
<dbReference type="PANTHER" id="PTHR30480">
    <property type="entry name" value="BETA-HEXOSAMINIDASE-RELATED"/>
    <property type="match status" value="1"/>
</dbReference>